<dbReference type="EMBL" id="DTLI01000193">
    <property type="protein sequence ID" value="HHS52793.1"/>
    <property type="molecule type" value="Genomic_DNA"/>
</dbReference>
<evidence type="ECO:0008006" key="3">
    <source>
        <dbReference type="Google" id="ProtNLM"/>
    </source>
</evidence>
<dbReference type="InterPro" id="IPR018580">
    <property type="entry name" value="Uncharacterised_YfhO"/>
</dbReference>
<reference evidence="2" key="1">
    <citation type="journal article" date="2020" name="mSystems">
        <title>Genome- and Community-Level Interaction Insights into Carbon Utilization and Element Cycling Functions of Hydrothermarchaeota in Hydrothermal Sediment.</title>
        <authorList>
            <person name="Zhou Z."/>
            <person name="Liu Y."/>
            <person name="Xu W."/>
            <person name="Pan J."/>
            <person name="Luo Z.H."/>
            <person name="Li M."/>
        </authorList>
    </citation>
    <scope>NUCLEOTIDE SEQUENCE [LARGE SCALE GENOMIC DNA]</scope>
    <source>
        <strain evidence="2">SpSt-876</strain>
    </source>
</reference>
<feature type="transmembrane region" description="Helical" evidence="1">
    <location>
        <begin position="496"/>
        <end position="514"/>
    </location>
</feature>
<dbReference type="AlphaFoldDB" id="A0A7C6AAF2"/>
<name>A0A7C6AAF2_UNCW3</name>
<feature type="transmembrane region" description="Helical" evidence="1">
    <location>
        <begin position="26"/>
        <end position="46"/>
    </location>
</feature>
<feature type="transmembrane region" description="Helical" evidence="1">
    <location>
        <begin position="217"/>
        <end position="233"/>
    </location>
</feature>
<feature type="transmembrane region" description="Helical" evidence="1">
    <location>
        <begin position="245"/>
        <end position="271"/>
    </location>
</feature>
<evidence type="ECO:0000313" key="2">
    <source>
        <dbReference type="EMBL" id="HHS52793.1"/>
    </source>
</evidence>
<keyword evidence="1" id="KW-0812">Transmembrane</keyword>
<proteinExistence type="predicted"/>
<dbReference type="PANTHER" id="PTHR38454">
    <property type="entry name" value="INTEGRAL MEMBRANE PROTEIN-RELATED"/>
    <property type="match status" value="1"/>
</dbReference>
<feature type="transmembrane region" description="Helical" evidence="1">
    <location>
        <begin position="796"/>
        <end position="814"/>
    </location>
</feature>
<feature type="transmembrane region" description="Helical" evidence="1">
    <location>
        <begin position="117"/>
        <end position="138"/>
    </location>
</feature>
<sequence>MSSKKKQEVKKLVSAKPTRDRISEQTLNRIFVFVLFVLPFILYRDFLSGSKMLFGSDFIYSGGYAARQFLASYIQKHSKIPLWLPHIYCGIPTVGAFLGDIFYPLSLVLRLFIPVHLAWTYTFIFQIFLAGLGTYLFLKELKVSPIAAFVLALAYMFSGSVISNTHEGHDGRLICTTMLPLVLFFLERAMNSKRFYNFLLSGTMLGLQFLSGHIQQAYYTGLIVIIYFLFRLISDYRNNKDARRFAYFGKLIGFFILTAIFTGCLVAIQYLPVYDNLPNGVRGAARSYEFATSWAMGPEETFDLITPRFSGGLDHYWGRNPFKHHTEYLGILPLILALIGIIFCWRERITKFFFGLLLFTLLMAWGGHTPFYYLPYYLLPGVSKFRAPALIFFTSAFSIITLAGIGLKFLIGELKETKSVIRFLLWVCGVGIGLLIITLIGQSGIVSFLSGIAHSDPNRISDNYSNFQMGMIIAVLLIIINSGLLYALVKRKLKSLTFATVAGLVLLIDSWLVGTKYIKPYPAPNESFAQDEVVDFLKKDTGYFRVFPLYYIDLATGVNKSDLGLLWLNNIHSVGGQHPNPLQNYMDFVGIKNSVMFQFPPNLLNRKFIDLLNVKYIVSVPLPEDISKFPPQSQQMIQLLKQYVSCPGVSLVYLTQKTAIYRNDSLLPRAFLVPKFEVIVDKDAALNRLQDNAFDPRRIVILNEAPEGISTLTDTIIGNVQITDYDPNRITLEVDLRNSGFLVLSENYHPDWKALVDGEKTKVYRAFHTLRAVYLEPGKHTVAFICDSKSYRLGRLLTFIAVLFLILVITVTAFRQRQSPAPIVRHLS</sequence>
<gene>
    <name evidence="2" type="ORF">ENW73_08060</name>
</gene>
<feature type="transmembrane region" description="Helical" evidence="1">
    <location>
        <begin position="82"/>
        <end position="105"/>
    </location>
</feature>
<feature type="transmembrane region" description="Helical" evidence="1">
    <location>
        <begin position="195"/>
        <end position="211"/>
    </location>
</feature>
<keyword evidence="1" id="KW-1133">Transmembrane helix</keyword>
<feature type="transmembrane region" description="Helical" evidence="1">
    <location>
        <begin position="328"/>
        <end position="345"/>
    </location>
</feature>
<feature type="transmembrane region" description="Helical" evidence="1">
    <location>
        <begin position="423"/>
        <end position="449"/>
    </location>
</feature>
<accession>A0A7C6AAF2</accession>
<feature type="transmembrane region" description="Helical" evidence="1">
    <location>
        <begin position="385"/>
        <end position="411"/>
    </location>
</feature>
<organism evidence="2">
    <name type="scientific">candidate division WOR-3 bacterium</name>
    <dbReference type="NCBI Taxonomy" id="2052148"/>
    <lineage>
        <taxon>Bacteria</taxon>
        <taxon>Bacteria division WOR-3</taxon>
    </lineage>
</organism>
<feature type="transmembrane region" description="Helical" evidence="1">
    <location>
        <begin position="145"/>
        <end position="163"/>
    </location>
</feature>
<evidence type="ECO:0000256" key="1">
    <source>
        <dbReference type="SAM" id="Phobius"/>
    </source>
</evidence>
<protein>
    <recommendedName>
        <fullName evidence="3">YfhO family protein</fullName>
    </recommendedName>
</protein>
<keyword evidence="1" id="KW-0472">Membrane</keyword>
<dbReference type="PANTHER" id="PTHR38454:SF1">
    <property type="entry name" value="INTEGRAL MEMBRANE PROTEIN"/>
    <property type="match status" value="1"/>
</dbReference>
<feature type="transmembrane region" description="Helical" evidence="1">
    <location>
        <begin position="469"/>
        <end position="489"/>
    </location>
</feature>
<feature type="transmembrane region" description="Helical" evidence="1">
    <location>
        <begin position="352"/>
        <end position="373"/>
    </location>
</feature>
<dbReference type="Pfam" id="PF09586">
    <property type="entry name" value="YfhO"/>
    <property type="match status" value="2"/>
</dbReference>
<comment type="caution">
    <text evidence="2">The sequence shown here is derived from an EMBL/GenBank/DDBJ whole genome shotgun (WGS) entry which is preliminary data.</text>
</comment>